<dbReference type="AlphaFoldDB" id="A0A0H1BJ44"/>
<evidence type="ECO:0000256" key="1">
    <source>
        <dbReference type="SAM" id="MobiDB-lite"/>
    </source>
</evidence>
<gene>
    <name evidence="2" type="ORF">EMPG_13595</name>
</gene>
<proteinExistence type="predicted"/>
<evidence type="ECO:0000313" key="2">
    <source>
        <dbReference type="EMBL" id="KLJ11143.1"/>
    </source>
</evidence>
<protein>
    <submittedName>
        <fullName evidence="2">Uncharacterized protein</fullName>
    </submittedName>
</protein>
<comment type="caution">
    <text evidence="2">The sequence shown here is derived from an EMBL/GenBank/DDBJ whole genome shotgun (WGS) entry which is preliminary data.</text>
</comment>
<dbReference type="EMBL" id="LDEV01001740">
    <property type="protein sequence ID" value="KLJ11143.1"/>
    <property type="molecule type" value="Genomic_DNA"/>
</dbReference>
<name>A0A0H1BJ44_9EURO</name>
<accession>A0A0H1BJ44</accession>
<dbReference type="Proteomes" id="UP000053573">
    <property type="component" value="Unassembled WGS sequence"/>
</dbReference>
<reference evidence="3" key="1">
    <citation type="journal article" date="2015" name="PLoS Genet.">
        <title>The dynamic genome and transcriptome of the human fungal pathogen Blastomyces and close relative Emmonsia.</title>
        <authorList>
            <person name="Munoz J.F."/>
            <person name="Gauthier G.M."/>
            <person name="Desjardins C.A."/>
            <person name="Gallo J.E."/>
            <person name="Holder J."/>
            <person name="Sullivan T.D."/>
            <person name="Marty A.J."/>
            <person name="Carmen J.C."/>
            <person name="Chen Z."/>
            <person name="Ding L."/>
            <person name="Gujja S."/>
            <person name="Magrini V."/>
            <person name="Misas E."/>
            <person name="Mitreva M."/>
            <person name="Priest M."/>
            <person name="Saif S."/>
            <person name="Whiston E.A."/>
            <person name="Young S."/>
            <person name="Zeng Q."/>
            <person name="Goldman W.E."/>
            <person name="Mardis E.R."/>
            <person name="Taylor J.W."/>
            <person name="McEwen J.G."/>
            <person name="Clay O.K."/>
            <person name="Klein B.S."/>
            <person name="Cuomo C.A."/>
        </authorList>
    </citation>
    <scope>NUCLEOTIDE SEQUENCE [LARGE SCALE GENOMIC DNA]</scope>
    <source>
        <strain evidence="3">UAMH 139</strain>
    </source>
</reference>
<organism evidence="2 3">
    <name type="scientific">Blastomyces silverae</name>
    <dbReference type="NCBI Taxonomy" id="2060906"/>
    <lineage>
        <taxon>Eukaryota</taxon>
        <taxon>Fungi</taxon>
        <taxon>Dikarya</taxon>
        <taxon>Ascomycota</taxon>
        <taxon>Pezizomycotina</taxon>
        <taxon>Eurotiomycetes</taxon>
        <taxon>Eurotiomycetidae</taxon>
        <taxon>Onygenales</taxon>
        <taxon>Ajellomycetaceae</taxon>
        <taxon>Blastomyces</taxon>
    </lineage>
</organism>
<feature type="region of interest" description="Disordered" evidence="1">
    <location>
        <begin position="1"/>
        <end position="36"/>
    </location>
</feature>
<sequence length="101" mass="11003">MRYGKGAEPAQGDERSNTTTPAKADPKQRKTNGDPILRKQQKFAAAVWNSTSTSANQHIADQRLAFMASCCLPQNNFKDSFMLEMGCLGLSFDLTAAICST</sequence>
<keyword evidence="3" id="KW-1185">Reference proteome</keyword>
<evidence type="ECO:0000313" key="3">
    <source>
        <dbReference type="Proteomes" id="UP000053573"/>
    </source>
</evidence>